<dbReference type="RefSeq" id="XP_029657483.1">
    <property type="nucleotide sequence ID" value="XM_029801623.1"/>
</dbReference>
<evidence type="ECO:0000313" key="6">
    <source>
        <dbReference type="Proteomes" id="UP000515154"/>
    </source>
</evidence>
<dbReference type="PANTHER" id="PTHR43888">
    <property type="entry name" value="DNAJ-LIKE-2, ISOFORM A-RELATED"/>
    <property type="match status" value="1"/>
</dbReference>
<evidence type="ECO:0000256" key="2">
    <source>
        <dbReference type="ARBA" id="ARBA00022737"/>
    </source>
</evidence>
<accession>A0A6P7U0F7</accession>
<dbReference type="KEGG" id="osn:115231649"/>
<reference evidence="7" key="1">
    <citation type="submission" date="2025-08" db="UniProtKB">
        <authorList>
            <consortium name="RefSeq"/>
        </authorList>
    </citation>
    <scope>IDENTIFICATION</scope>
</reference>
<evidence type="ECO:0000313" key="7">
    <source>
        <dbReference type="RefSeq" id="XP_029657483.1"/>
    </source>
</evidence>
<dbReference type="FunFam" id="2.60.260.20:FF:000003">
    <property type="entry name" value="DnaJ subfamily A member 2"/>
    <property type="match status" value="1"/>
</dbReference>
<evidence type="ECO:0000256" key="4">
    <source>
        <dbReference type="ARBA" id="ARBA00022833"/>
    </source>
</evidence>
<dbReference type="InterPro" id="IPR008971">
    <property type="entry name" value="HSP40/DnaJ_pept-bd"/>
</dbReference>
<keyword evidence="3" id="KW-0863">Zinc-finger</keyword>
<feature type="region of interest" description="Disordered" evidence="5">
    <location>
        <begin position="104"/>
        <end position="129"/>
    </location>
</feature>
<organism evidence="6 7">
    <name type="scientific">Octopus sinensis</name>
    <name type="common">East Asian common octopus</name>
    <dbReference type="NCBI Taxonomy" id="2607531"/>
    <lineage>
        <taxon>Eukaryota</taxon>
        <taxon>Metazoa</taxon>
        <taxon>Spiralia</taxon>
        <taxon>Lophotrochozoa</taxon>
        <taxon>Mollusca</taxon>
        <taxon>Cephalopoda</taxon>
        <taxon>Coleoidea</taxon>
        <taxon>Octopodiformes</taxon>
        <taxon>Octopoda</taxon>
        <taxon>Incirrata</taxon>
        <taxon>Octopodidae</taxon>
        <taxon>Octopus</taxon>
    </lineage>
</organism>
<keyword evidence="4" id="KW-0862">Zinc</keyword>
<proteinExistence type="predicted"/>
<keyword evidence="6" id="KW-1185">Reference proteome</keyword>
<name>A0A6P7U0F7_9MOLL</name>
<evidence type="ECO:0000256" key="5">
    <source>
        <dbReference type="SAM" id="MobiDB-lite"/>
    </source>
</evidence>
<sequence length="129" mass="14395">MEITLAESLCGFKRIIQTLDQRKLLISNPPGTVIGNETYRSVANEGMPMRGSDGRVKGQLIIIFLVTFPQNEYTGENLKVIGDILPPRPDYGYCDDGQVLKSELYDPKSSSRRRRQQASQGETVECASQ</sequence>
<dbReference type="SUPFAM" id="SSF49493">
    <property type="entry name" value="HSP40/DnaJ peptide-binding domain"/>
    <property type="match status" value="1"/>
</dbReference>
<protein>
    <submittedName>
        <fullName evidence="7">DnaJ homolog subfamily A member 4-like</fullName>
    </submittedName>
</protein>
<evidence type="ECO:0000256" key="3">
    <source>
        <dbReference type="ARBA" id="ARBA00022771"/>
    </source>
</evidence>
<dbReference type="GO" id="GO:0006457">
    <property type="term" value="P:protein folding"/>
    <property type="evidence" value="ECO:0007669"/>
    <property type="project" value="InterPro"/>
</dbReference>
<gene>
    <name evidence="7" type="primary">LOC115231649</name>
</gene>
<dbReference type="AlphaFoldDB" id="A0A6P7U0F7"/>
<evidence type="ECO:0000256" key="1">
    <source>
        <dbReference type="ARBA" id="ARBA00022723"/>
    </source>
</evidence>
<keyword evidence="2" id="KW-0677">Repeat</keyword>
<dbReference type="Proteomes" id="UP000515154">
    <property type="component" value="Unplaced"/>
</dbReference>
<dbReference type="InterPro" id="IPR044713">
    <property type="entry name" value="DNJA1/2-like"/>
</dbReference>
<keyword evidence="1" id="KW-0479">Metal-binding</keyword>
<dbReference type="GO" id="GO:0008270">
    <property type="term" value="F:zinc ion binding"/>
    <property type="evidence" value="ECO:0007669"/>
    <property type="project" value="UniProtKB-KW"/>
</dbReference>
<dbReference type="Gene3D" id="2.60.260.20">
    <property type="entry name" value="Urease metallochaperone UreE, N-terminal domain"/>
    <property type="match status" value="1"/>
</dbReference>
<dbReference type="GO" id="GO:0030544">
    <property type="term" value="F:Hsp70 protein binding"/>
    <property type="evidence" value="ECO:0007669"/>
    <property type="project" value="InterPro"/>
</dbReference>
<dbReference type="GO" id="GO:0051082">
    <property type="term" value="F:unfolded protein binding"/>
    <property type="evidence" value="ECO:0007669"/>
    <property type="project" value="InterPro"/>
</dbReference>